<feature type="transmembrane region" description="Helical" evidence="6">
    <location>
        <begin position="125"/>
        <end position="144"/>
    </location>
</feature>
<comment type="subcellular location">
    <subcellularLocation>
        <location evidence="1">Cell membrane</location>
        <topology evidence="1">Multi-pass membrane protein</topology>
    </subcellularLocation>
</comment>
<accession>A0A369BW45</accession>
<evidence type="ECO:0000256" key="4">
    <source>
        <dbReference type="ARBA" id="ARBA00022989"/>
    </source>
</evidence>
<evidence type="ECO:0000256" key="2">
    <source>
        <dbReference type="ARBA" id="ARBA00022475"/>
    </source>
</evidence>
<keyword evidence="4 6" id="KW-1133">Transmembrane helix</keyword>
<comment type="caution">
    <text evidence="7">The sequence shown here is derived from an EMBL/GenBank/DDBJ whole genome shotgun (WGS) entry which is preliminary data.</text>
</comment>
<dbReference type="EMBL" id="QPJY01000013">
    <property type="protein sequence ID" value="RCX24948.1"/>
    <property type="molecule type" value="Genomic_DNA"/>
</dbReference>
<keyword evidence="5 6" id="KW-0472">Membrane</keyword>
<name>A0A369BW45_9GAMM</name>
<evidence type="ECO:0000256" key="6">
    <source>
        <dbReference type="SAM" id="Phobius"/>
    </source>
</evidence>
<keyword evidence="3 6" id="KW-0812">Transmembrane</keyword>
<feature type="transmembrane region" description="Helical" evidence="6">
    <location>
        <begin position="36"/>
        <end position="58"/>
    </location>
</feature>
<evidence type="ECO:0000256" key="5">
    <source>
        <dbReference type="ARBA" id="ARBA00023136"/>
    </source>
</evidence>
<keyword evidence="8" id="KW-1185">Reference proteome</keyword>
<proteinExistence type="predicted"/>
<evidence type="ECO:0000313" key="7">
    <source>
        <dbReference type="EMBL" id="RCX24948.1"/>
    </source>
</evidence>
<dbReference type="InterPro" id="IPR022791">
    <property type="entry name" value="L-PG_synthase/AglD"/>
</dbReference>
<evidence type="ECO:0000256" key="3">
    <source>
        <dbReference type="ARBA" id="ARBA00022692"/>
    </source>
</evidence>
<protein>
    <submittedName>
        <fullName evidence="7">Uncharacterized membrane protein YbhN (UPF0104 family)</fullName>
    </submittedName>
</protein>
<dbReference type="Pfam" id="PF03706">
    <property type="entry name" value="LPG_synthase_TM"/>
    <property type="match status" value="1"/>
</dbReference>
<keyword evidence="2" id="KW-1003">Cell membrane</keyword>
<evidence type="ECO:0000256" key="1">
    <source>
        <dbReference type="ARBA" id="ARBA00004651"/>
    </source>
</evidence>
<sequence length="305" mass="33185">MAISSLKLKRLAAFLLLIGLVVAVQAYVGWGRLLQPWLAVPLPPMAAAVLLVICTYGLRAVRLYDFFAEEVRGRFPLAFKLMLQHNFFNNLLPARSGEVAFPVLMQRYFDVPLARSVPALIWFRLLDLHTIALVGLWALGALWLPPWAILGLSLVWLSVPGWAWLLNNWLLRRISPHKGGLQGLLRKALEGSPRSSGMLFRAWSWTMVNWTVKLGVFAWVLALFVDVSLPGAVLGVFGGELTSVLPIHGVAGAGTYEAGIVAALLPQGLDGESALGAAVNLHLFLLGVTLIGGAFSLVMGRSHGR</sequence>
<feature type="transmembrane region" description="Helical" evidence="6">
    <location>
        <begin position="274"/>
        <end position="299"/>
    </location>
</feature>
<gene>
    <name evidence="7" type="ORF">DFQ59_11344</name>
</gene>
<dbReference type="AlphaFoldDB" id="A0A369BW45"/>
<reference evidence="7 8" key="1">
    <citation type="submission" date="2018-07" db="EMBL/GenBank/DDBJ databases">
        <title>Genomic Encyclopedia of Type Strains, Phase IV (KMG-IV): sequencing the most valuable type-strain genomes for metagenomic binning, comparative biology and taxonomic classification.</title>
        <authorList>
            <person name="Goeker M."/>
        </authorList>
    </citation>
    <scope>NUCLEOTIDE SEQUENCE [LARGE SCALE GENOMIC DNA]</scope>
    <source>
        <strain evidence="7 8">DSM 26407</strain>
    </source>
</reference>
<dbReference type="Proteomes" id="UP000252707">
    <property type="component" value="Unassembled WGS sequence"/>
</dbReference>
<evidence type="ECO:0000313" key="8">
    <source>
        <dbReference type="Proteomes" id="UP000252707"/>
    </source>
</evidence>
<dbReference type="RefSeq" id="WP_245937310.1">
    <property type="nucleotide sequence ID" value="NZ_QPJY01000013.1"/>
</dbReference>
<organism evidence="7 8">
    <name type="scientific">Thioalbus denitrificans</name>
    <dbReference type="NCBI Taxonomy" id="547122"/>
    <lineage>
        <taxon>Bacteria</taxon>
        <taxon>Pseudomonadati</taxon>
        <taxon>Pseudomonadota</taxon>
        <taxon>Gammaproteobacteria</taxon>
        <taxon>Chromatiales</taxon>
        <taxon>Ectothiorhodospiraceae</taxon>
        <taxon>Thioalbus</taxon>
    </lineage>
</organism>
<dbReference type="GO" id="GO:0005886">
    <property type="term" value="C:plasma membrane"/>
    <property type="evidence" value="ECO:0007669"/>
    <property type="project" value="UniProtKB-SubCell"/>
</dbReference>